<proteinExistence type="predicted"/>
<dbReference type="Proteomes" id="UP001549799">
    <property type="component" value="Unassembled WGS sequence"/>
</dbReference>
<sequence>MGNAIKSGFKGVSFLSSVKIITKNGVEVARISNNIMTFRYSGFGGDIITTPGKTTTIIG</sequence>
<name>A0ABV2SQN5_9FLAO</name>
<evidence type="ECO:0000313" key="2">
    <source>
        <dbReference type="Proteomes" id="UP001549799"/>
    </source>
</evidence>
<comment type="caution">
    <text evidence="1">The sequence shown here is derived from an EMBL/GenBank/DDBJ whole genome shotgun (WGS) entry which is preliminary data.</text>
</comment>
<keyword evidence="2" id="KW-1185">Reference proteome</keyword>
<accession>A0ABV2SQN5</accession>
<dbReference type="EMBL" id="JBEXAE010000001">
    <property type="protein sequence ID" value="MET6989457.1"/>
    <property type="molecule type" value="Genomic_DNA"/>
</dbReference>
<gene>
    <name evidence="1" type="ORF">ABXZ36_02210</name>
</gene>
<reference evidence="1 2" key="1">
    <citation type="submission" date="2024-07" db="EMBL/GenBank/DDBJ databases">
        <title>The genome sequence of type strain Sediminicola arcticus GDMCC 1.2805.</title>
        <authorList>
            <person name="Liu Y."/>
        </authorList>
    </citation>
    <scope>NUCLEOTIDE SEQUENCE [LARGE SCALE GENOMIC DNA]</scope>
    <source>
        <strain evidence="1 2">GDMCC 1.2805</strain>
    </source>
</reference>
<evidence type="ECO:0000313" key="1">
    <source>
        <dbReference type="EMBL" id="MET6989457.1"/>
    </source>
</evidence>
<organism evidence="1 2">
    <name type="scientific">Sediminicola arcticus</name>
    <dbReference type="NCBI Taxonomy" id="1574308"/>
    <lineage>
        <taxon>Bacteria</taxon>
        <taxon>Pseudomonadati</taxon>
        <taxon>Bacteroidota</taxon>
        <taxon>Flavobacteriia</taxon>
        <taxon>Flavobacteriales</taxon>
        <taxon>Flavobacteriaceae</taxon>
        <taxon>Sediminicola</taxon>
    </lineage>
</organism>
<dbReference type="RefSeq" id="WP_354613830.1">
    <property type="nucleotide sequence ID" value="NZ_JBEXAE010000001.1"/>
</dbReference>
<protein>
    <submittedName>
        <fullName evidence="1">Uncharacterized protein</fullName>
    </submittedName>
</protein>